<dbReference type="PANTHER" id="PTHR31273">
    <property type="entry name" value="PHOSPHOKETOLASE-RELATED"/>
    <property type="match status" value="1"/>
</dbReference>
<dbReference type="Gene3D" id="3.40.50.970">
    <property type="match status" value="1"/>
</dbReference>
<dbReference type="GO" id="GO:0005975">
    <property type="term" value="P:carbohydrate metabolic process"/>
    <property type="evidence" value="ECO:0007669"/>
    <property type="project" value="InterPro"/>
</dbReference>
<dbReference type="InterPro" id="IPR018970">
    <property type="entry name" value="Xul5P/Fru6P_PKetolase_N"/>
</dbReference>
<sequence length="164" mass="18323">MSEAIKSKTVDYSSDDYLKRVDAYWRAANYISVGQLYLLNNPLLREPLKATDVKVHPIGHWGTIAGQNFIYAHLNRAINKYGLNMFYIEGPGHGGQVMVSNSYLDGTYTETYPKITQDKAGMKCLFKQFSFPGGLPPTPTLRHQAQSTKVANLATQSCMVLVRS</sequence>
<evidence type="ECO:0000259" key="1">
    <source>
        <dbReference type="Pfam" id="PF09364"/>
    </source>
</evidence>
<dbReference type="EMBL" id="NKCZ01000082">
    <property type="protein sequence ID" value="POD87129.1"/>
    <property type="molecule type" value="Genomic_DNA"/>
</dbReference>
<dbReference type="SUPFAM" id="SSF52518">
    <property type="entry name" value="Thiamin diphosphate-binding fold (THDP-binding)"/>
    <property type="match status" value="1"/>
</dbReference>
<dbReference type="InterPro" id="IPR029061">
    <property type="entry name" value="THDP-binding"/>
</dbReference>
<protein>
    <submittedName>
        <fullName evidence="2">Phosphoketolase</fullName>
        <ecNumber evidence="2">4.1.2.22</ecNumber>
        <ecNumber evidence="2">4.1.2.9</ecNumber>
    </submittedName>
</protein>
<dbReference type="PANTHER" id="PTHR31273:SF0">
    <property type="entry name" value="PHOSPHOKETOLASE-RELATED"/>
    <property type="match status" value="1"/>
</dbReference>
<evidence type="ECO:0000313" key="2">
    <source>
        <dbReference type="EMBL" id="POD87129.1"/>
    </source>
</evidence>
<keyword evidence="2" id="KW-0456">Lyase</keyword>
<dbReference type="GO" id="GO:0050193">
    <property type="term" value="F:phosphoketolase activity"/>
    <property type="evidence" value="ECO:0007669"/>
    <property type="project" value="UniProtKB-EC"/>
</dbReference>
<reference evidence="2 3" key="1">
    <citation type="submission" date="2017-06" db="EMBL/GenBank/DDBJ databases">
        <title>Genome sequence of Lactobacillus plantarum subsp. plantarum strain SRCM101258.</title>
        <authorList>
            <person name="Cho S.H."/>
        </authorList>
    </citation>
    <scope>NUCLEOTIDE SEQUENCE [LARGE SCALE GENOMIC DNA]</scope>
    <source>
        <strain evidence="2 3">SRCM101258</strain>
    </source>
</reference>
<organism evidence="2 3">
    <name type="scientific">Lactiplantibacillus plantarum subsp. plantarum</name>
    <dbReference type="NCBI Taxonomy" id="337330"/>
    <lineage>
        <taxon>Bacteria</taxon>
        <taxon>Bacillati</taxon>
        <taxon>Bacillota</taxon>
        <taxon>Bacilli</taxon>
        <taxon>Lactobacillales</taxon>
        <taxon>Lactobacillaceae</taxon>
        <taxon>Lactiplantibacillus</taxon>
    </lineage>
</organism>
<proteinExistence type="predicted"/>
<dbReference type="EC" id="4.1.2.9" evidence="2"/>
<accession>A0A2S3U7K9</accession>
<comment type="caution">
    <text evidence="2">The sequence shown here is derived from an EMBL/GenBank/DDBJ whole genome shotgun (WGS) entry which is preliminary data.</text>
</comment>
<evidence type="ECO:0000313" key="3">
    <source>
        <dbReference type="Proteomes" id="UP000236990"/>
    </source>
</evidence>
<feature type="domain" description="Xylulose 5-phosphate/Fructose 6-phosphate phosphoketolase N-terminal" evidence="1">
    <location>
        <begin position="14"/>
        <end position="136"/>
    </location>
</feature>
<dbReference type="GO" id="GO:0047905">
    <property type="term" value="F:fructose-6-phosphate phosphoketolase activity"/>
    <property type="evidence" value="ECO:0007669"/>
    <property type="project" value="UniProtKB-EC"/>
</dbReference>
<gene>
    <name evidence="2" type="ORF">S101258_00960</name>
</gene>
<dbReference type="InterPro" id="IPR005593">
    <property type="entry name" value="Xul5P/Fru6P_PKetolase"/>
</dbReference>
<dbReference type="EC" id="4.1.2.22" evidence="2"/>
<name>A0A2S3U7K9_LACPN</name>
<dbReference type="Pfam" id="PF09364">
    <property type="entry name" value="XFP_N"/>
    <property type="match status" value="1"/>
</dbReference>
<dbReference type="Proteomes" id="UP000236990">
    <property type="component" value="Unassembled WGS sequence"/>
</dbReference>
<dbReference type="AlphaFoldDB" id="A0A2S3U7K9"/>